<dbReference type="Proteomes" id="UP001516023">
    <property type="component" value="Unassembled WGS sequence"/>
</dbReference>
<accession>A0ABD3QEQ7</accession>
<name>A0ABD3QEQ7_9STRA</name>
<feature type="region of interest" description="Disordered" evidence="1">
    <location>
        <begin position="1"/>
        <end position="69"/>
    </location>
</feature>
<evidence type="ECO:0000313" key="3">
    <source>
        <dbReference type="Proteomes" id="UP001516023"/>
    </source>
</evidence>
<protein>
    <submittedName>
        <fullName evidence="2">Uncharacterized protein</fullName>
    </submittedName>
</protein>
<organism evidence="2 3">
    <name type="scientific">Cyclotella cryptica</name>
    <dbReference type="NCBI Taxonomy" id="29204"/>
    <lineage>
        <taxon>Eukaryota</taxon>
        <taxon>Sar</taxon>
        <taxon>Stramenopiles</taxon>
        <taxon>Ochrophyta</taxon>
        <taxon>Bacillariophyta</taxon>
        <taxon>Coscinodiscophyceae</taxon>
        <taxon>Thalassiosirophycidae</taxon>
        <taxon>Stephanodiscales</taxon>
        <taxon>Stephanodiscaceae</taxon>
        <taxon>Cyclotella</taxon>
    </lineage>
</organism>
<keyword evidence="3" id="KW-1185">Reference proteome</keyword>
<dbReference type="EMBL" id="JABMIG020000045">
    <property type="protein sequence ID" value="KAL3798544.1"/>
    <property type="molecule type" value="Genomic_DNA"/>
</dbReference>
<sequence>MSTTFQEMESNDPKKKGSHIAYPPSRSRDSHHKAPSPQKNASAIASSSRDTHRVHSGSPPLRLSSLPSDSQAVTELTHLFKLSQAYRIQDWIQCDASIA</sequence>
<gene>
    <name evidence="2" type="ORF">HJC23_011848</name>
</gene>
<feature type="compositionally biased region" description="Low complexity" evidence="1">
    <location>
        <begin position="56"/>
        <end position="69"/>
    </location>
</feature>
<reference evidence="2 3" key="1">
    <citation type="journal article" date="2020" name="G3 (Bethesda)">
        <title>Improved Reference Genome for Cyclotella cryptica CCMP332, a Model for Cell Wall Morphogenesis, Salinity Adaptation, and Lipid Production in Diatoms (Bacillariophyta).</title>
        <authorList>
            <person name="Roberts W.R."/>
            <person name="Downey K.M."/>
            <person name="Ruck E.C."/>
            <person name="Traller J.C."/>
            <person name="Alverson A.J."/>
        </authorList>
    </citation>
    <scope>NUCLEOTIDE SEQUENCE [LARGE SCALE GENOMIC DNA]</scope>
    <source>
        <strain evidence="2 3">CCMP332</strain>
    </source>
</reference>
<proteinExistence type="predicted"/>
<evidence type="ECO:0000256" key="1">
    <source>
        <dbReference type="SAM" id="MobiDB-lite"/>
    </source>
</evidence>
<comment type="caution">
    <text evidence="2">The sequence shown here is derived from an EMBL/GenBank/DDBJ whole genome shotgun (WGS) entry which is preliminary data.</text>
</comment>
<feature type="compositionally biased region" description="Polar residues" evidence="1">
    <location>
        <begin position="37"/>
        <end position="48"/>
    </location>
</feature>
<evidence type="ECO:0000313" key="2">
    <source>
        <dbReference type="EMBL" id="KAL3798544.1"/>
    </source>
</evidence>
<dbReference type="AlphaFoldDB" id="A0ABD3QEQ7"/>